<keyword evidence="1" id="KW-1133">Transmembrane helix</keyword>
<feature type="transmembrane region" description="Helical" evidence="1">
    <location>
        <begin position="93"/>
        <end position="109"/>
    </location>
</feature>
<feature type="transmembrane region" description="Helical" evidence="1">
    <location>
        <begin position="192"/>
        <end position="212"/>
    </location>
</feature>
<protein>
    <submittedName>
        <fullName evidence="2">Uncharacterized protein</fullName>
    </submittedName>
</protein>
<evidence type="ECO:0000313" key="3">
    <source>
        <dbReference type="Proteomes" id="UP001167796"/>
    </source>
</evidence>
<dbReference type="Proteomes" id="UP001167796">
    <property type="component" value="Unassembled WGS sequence"/>
</dbReference>
<feature type="transmembrane region" description="Helical" evidence="1">
    <location>
        <begin position="158"/>
        <end position="180"/>
    </location>
</feature>
<feature type="transmembrane region" description="Helical" evidence="1">
    <location>
        <begin position="62"/>
        <end position="81"/>
    </location>
</feature>
<keyword evidence="1" id="KW-0812">Transmembrane</keyword>
<gene>
    <name evidence="2" type="ORF">Q5H92_03260</name>
</gene>
<sequence length="223" mass="25568">MWLAVEKFIIDFSAVPLAVAGLIGVVRYRRLDRAMRYLVVLTLLALVMTAVAMTLQRQHRPNLFLFPIDTAIEFTLLALMYRHSLRELAISRFIPAMVAVFLLGTALTYRPRLDTAEFSPMQHFIEGVAVLTFVFYYFRREITRQVVTRHLERDPMFWASTGLLLYFSGNLLIFLTSNLVLKYSPAISRHVWAIHAMLYAFLNVFYSIALSLKPQAPDDSAAS</sequence>
<reference evidence="2" key="1">
    <citation type="submission" date="2023-07" db="EMBL/GenBank/DDBJ databases">
        <authorList>
            <person name="Kim M.K."/>
        </authorList>
    </citation>
    <scope>NUCLEOTIDE SEQUENCE</scope>
    <source>
        <strain evidence="2">M29</strain>
    </source>
</reference>
<feature type="transmembrane region" description="Helical" evidence="1">
    <location>
        <begin position="121"/>
        <end position="138"/>
    </location>
</feature>
<evidence type="ECO:0000313" key="2">
    <source>
        <dbReference type="EMBL" id="MDO7845362.1"/>
    </source>
</evidence>
<proteinExistence type="predicted"/>
<dbReference type="RefSeq" id="WP_305010049.1">
    <property type="nucleotide sequence ID" value="NZ_JAUQSX010000001.1"/>
</dbReference>
<keyword evidence="3" id="KW-1185">Reference proteome</keyword>
<comment type="caution">
    <text evidence="2">The sequence shown here is derived from an EMBL/GenBank/DDBJ whole genome shotgun (WGS) entry which is preliminary data.</text>
</comment>
<dbReference type="EMBL" id="JAUQSX010000001">
    <property type="protein sequence ID" value="MDO7845362.1"/>
    <property type="molecule type" value="Genomic_DNA"/>
</dbReference>
<name>A0ABT9A9E8_9BACT</name>
<feature type="transmembrane region" description="Helical" evidence="1">
    <location>
        <begin position="37"/>
        <end position="56"/>
    </location>
</feature>
<evidence type="ECO:0000256" key="1">
    <source>
        <dbReference type="SAM" id="Phobius"/>
    </source>
</evidence>
<organism evidence="2 3">
    <name type="scientific">Hymenobacter mellowenesis</name>
    <dbReference type="NCBI Taxonomy" id="3063995"/>
    <lineage>
        <taxon>Bacteria</taxon>
        <taxon>Pseudomonadati</taxon>
        <taxon>Bacteroidota</taxon>
        <taxon>Cytophagia</taxon>
        <taxon>Cytophagales</taxon>
        <taxon>Hymenobacteraceae</taxon>
        <taxon>Hymenobacter</taxon>
    </lineage>
</organism>
<keyword evidence="1" id="KW-0472">Membrane</keyword>
<accession>A0ABT9A9E8</accession>